<dbReference type="OrthoDB" id="1700094at2759"/>
<keyword evidence="1" id="KW-1133">Transmembrane helix</keyword>
<accession>A0A7J7LHK9</accession>
<dbReference type="AlphaFoldDB" id="A0A7J7LHK9"/>
<gene>
    <name evidence="2" type="ORF">GIB67_037069</name>
</gene>
<evidence type="ECO:0000313" key="2">
    <source>
        <dbReference type="EMBL" id="KAF6142151.1"/>
    </source>
</evidence>
<dbReference type="PANTHER" id="PTHR31902:SF14">
    <property type="entry name" value="ACTIN PATCHES DISTAL PROTEIN 1"/>
    <property type="match status" value="1"/>
</dbReference>
<sequence length="212" mass="24199">MTQSSSSSPITVSSNINDNNYIDSQIGYGFGSFQNDGVLSNNDGGGGSGNTNETKFGFQINEFRQNPLVGTVQIYDQHVFLYYKNPQVWPPHVEAAEFDRLPRLLSVAMLARKAQMKKQMEGTVLWWLASVMGGLPLLLWLLWSWNEIRFLVPLKTRMGNTKIPPGQMGLSVLGELLNVLWYFKIVGRPDDFIISKRERSVRYLFYFNSKKY</sequence>
<feature type="transmembrane region" description="Helical" evidence="1">
    <location>
        <begin position="124"/>
        <end position="143"/>
    </location>
</feature>
<keyword evidence="1" id="KW-0812">Transmembrane</keyword>
<reference evidence="2 3" key="1">
    <citation type="journal article" date="2020" name="IScience">
        <title>Genome Sequencing of the Endangered Kingdonia uniflora (Circaeasteraceae, Ranunculales) Reveals Potential Mechanisms of Evolutionary Specialization.</title>
        <authorList>
            <person name="Sun Y."/>
            <person name="Deng T."/>
            <person name="Zhang A."/>
            <person name="Moore M.J."/>
            <person name="Landis J.B."/>
            <person name="Lin N."/>
            <person name="Zhang H."/>
            <person name="Zhang X."/>
            <person name="Huang J."/>
            <person name="Zhang X."/>
            <person name="Sun H."/>
            <person name="Wang H."/>
        </authorList>
    </citation>
    <scope>NUCLEOTIDE SEQUENCE [LARGE SCALE GENOMIC DNA]</scope>
    <source>
        <strain evidence="2">TB1705</strain>
        <tissue evidence="2">Leaf</tissue>
    </source>
</reference>
<keyword evidence="1" id="KW-0472">Membrane</keyword>
<protein>
    <submittedName>
        <fullName evidence="2">Uncharacterized protein</fullName>
    </submittedName>
</protein>
<feature type="transmembrane region" description="Helical" evidence="1">
    <location>
        <begin position="163"/>
        <end position="183"/>
    </location>
</feature>
<comment type="caution">
    <text evidence="2">The sequence shown here is derived from an EMBL/GenBank/DDBJ whole genome shotgun (WGS) entry which is preliminary data.</text>
</comment>
<dbReference type="EMBL" id="JACGCM010002279">
    <property type="protein sequence ID" value="KAF6142151.1"/>
    <property type="molecule type" value="Genomic_DNA"/>
</dbReference>
<keyword evidence="3" id="KW-1185">Reference proteome</keyword>
<evidence type="ECO:0000256" key="1">
    <source>
        <dbReference type="SAM" id="Phobius"/>
    </source>
</evidence>
<organism evidence="2 3">
    <name type="scientific">Kingdonia uniflora</name>
    <dbReference type="NCBI Taxonomy" id="39325"/>
    <lineage>
        <taxon>Eukaryota</taxon>
        <taxon>Viridiplantae</taxon>
        <taxon>Streptophyta</taxon>
        <taxon>Embryophyta</taxon>
        <taxon>Tracheophyta</taxon>
        <taxon>Spermatophyta</taxon>
        <taxon>Magnoliopsida</taxon>
        <taxon>Ranunculales</taxon>
        <taxon>Circaeasteraceae</taxon>
        <taxon>Kingdonia</taxon>
    </lineage>
</organism>
<evidence type="ECO:0000313" key="3">
    <source>
        <dbReference type="Proteomes" id="UP000541444"/>
    </source>
</evidence>
<proteinExistence type="predicted"/>
<dbReference type="InterPro" id="IPR009737">
    <property type="entry name" value="Aim32/Apd1-like"/>
</dbReference>
<dbReference type="PANTHER" id="PTHR31902">
    <property type="entry name" value="ACTIN PATCHES DISTAL PROTEIN 1"/>
    <property type="match status" value="1"/>
</dbReference>
<dbReference type="Proteomes" id="UP000541444">
    <property type="component" value="Unassembled WGS sequence"/>
</dbReference>
<name>A0A7J7LHK9_9MAGN</name>